<keyword evidence="3" id="KW-1185">Reference proteome</keyword>
<name>A0A9P3M1I9_9FUNG</name>
<accession>A0A9P3M1I9</accession>
<evidence type="ECO:0000256" key="1">
    <source>
        <dbReference type="SAM" id="MobiDB-lite"/>
    </source>
</evidence>
<reference evidence="2" key="1">
    <citation type="submission" date="2021-11" db="EMBL/GenBank/DDBJ databases">
        <authorList>
            <person name="Herlambang A."/>
            <person name="Guo Y."/>
            <person name="Takashima Y."/>
            <person name="Nishizawa T."/>
        </authorList>
    </citation>
    <scope>NUCLEOTIDE SEQUENCE</scope>
    <source>
        <strain evidence="2">E1425</strain>
    </source>
</reference>
<dbReference type="Proteomes" id="UP000827284">
    <property type="component" value="Unassembled WGS sequence"/>
</dbReference>
<feature type="region of interest" description="Disordered" evidence="1">
    <location>
        <begin position="102"/>
        <end position="121"/>
    </location>
</feature>
<protein>
    <submittedName>
        <fullName evidence="2">Uncharacterized protein</fullName>
    </submittedName>
</protein>
<organism evidence="2 3">
    <name type="scientific">Entomortierella parvispora</name>
    <dbReference type="NCBI Taxonomy" id="205924"/>
    <lineage>
        <taxon>Eukaryota</taxon>
        <taxon>Fungi</taxon>
        <taxon>Fungi incertae sedis</taxon>
        <taxon>Mucoromycota</taxon>
        <taxon>Mortierellomycotina</taxon>
        <taxon>Mortierellomycetes</taxon>
        <taxon>Mortierellales</taxon>
        <taxon>Mortierellaceae</taxon>
        <taxon>Entomortierella</taxon>
    </lineage>
</organism>
<evidence type="ECO:0000313" key="3">
    <source>
        <dbReference type="Proteomes" id="UP000827284"/>
    </source>
</evidence>
<reference evidence="2" key="2">
    <citation type="journal article" date="2022" name="Microbiol. Resour. Announc.">
        <title>Whole-Genome Sequence of Entomortierella parvispora E1425, a Mucoromycotan Fungus Associated with Burkholderiaceae-Related Endosymbiotic Bacteria.</title>
        <authorList>
            <person name="Herlambang A."/>
            <person name="Guo Y."/>
            <person name="Takashima Y."/>
            <person name="Narisawa K."/>
            <person name="Ohta H."/>
            <person name="Nishizawa T."/>
        </authorList>
    </citation>
    <scope>NUCLEOTIDE SEQUENCE</scope>
    <source>
        <strain evidence="2">E1425</strain>
    </source>
</reference>
<dbReference type="AlphaFoldDB" id="A0A9P3M1I9"/>
<dbReference type="OrthoDB" id="2415451at2759"/>
<evidence type="ECO:0000313" key="2">
    <source>
        <dbReference type="EMBL" id="GJJ78444.1"/>
    </source>
</evidence>
<sequence length="360" mass="42230">MWFDPNLRTSEDKEQLRALQLKREAFRPFSERVVSARCASILQPTLDGLDKVGKAIRDSRETREAFLLLNPVLDALTNSLDMTETFYYYVELTPEEIEQEKKMVEEEEKEEEKTPSLSTVERTRQRALRLHELESKRLLTSWTEEKEPQLLFKYRLRNVEKRLAAFQYVLEFVPDPVRQELEERGFVQQTKNLRTNVRSLLTCEGVTHVTMATLKDELGGRETDDFMDHNAARKAMDDFSRSFHTRLLFQRMGARMPDEHAVSIFQKTVNTTQVESRWSVGYREGIEQLKNTLAGLSAPDIKFQWARQDSRQKIDQVEENQPFSPEIKYIWTAEAVVRLWRATRQGYKESSEVAVALFQH</sequence>
<comment type="caution">
    <text evidence="2">The sequence shown here is derived from an EMBL/GenBank/DDBJ whole genome shotgun (WGS) entry which is preliminary data.</text>
</comment>
<proteinExistence type="predicted"/>
<gene>
    <name evidence="2" type="ORF">EMPS_10803</name>
</gene>
<dbReference type="EMBL" id="BQFW01000015">
    <property type="protein sequence ID" value="GJJ78444.1"/>
    <property type="molecule type" value="Genomic_DNA"/>
</dbReference>